<keyword evidence="2" id="KW-0378">Hydrolase</keyword>
<dbReference type="InterPro" id="IPR009003">
    <property type="entry name" value="Peptidase_S1_PA"/>
</dbReference>
<evidence type="ECO:0000313" key="4">
    <source>
        <dbReference type="EMBL" id="QLL27741.1"/>
    </source>
</evidence>
<protein>
    <submittedName>
        <fullName evidence="4">Uncharacterized protein</fullName>
    </submittedName>
</protein>
<dbReference type="GO" id="GO:0006508">
    <property type="term" value="P:proteolysis"/>
    <property type="evidence" value="ECO:0007669"/>
    <property type="project" value="UniProtKB-KW"/>
</dbReference>
<evidence type="ECO:0000256" key="1">
    <source>
        <dbReference type="ARBA" id="ARBA00022670"/>
    </source>
</evidence>
<organism evidence="4">
    <name type="scientific">Leveillula taurica associated sobemo-like virus 1</name>
    <dbReference type="NCBI Taxonomy" id="2754863"/>
    <lineage>
        <taxon>Viruses</taxon>
        <taxon>Riboviria</taxon>
        <taxon>Orthornavirae</taxon>
        <taxon>Pisuviricota</taxon>
        <taxon>Pisoniviricetes</taxon>
        <taxon>Sobelivirales</taxon>
        <taxon>Solemoviridae</taxon>
        <taxon>Sobemovirus</taxon>
    </lineage>
</organism>
<reference evidence="4" key="1">
    <citation type="submission" date="2019-10" db="EMBL/GenBank/DDBJ databases">
        <title>The virome associated to Eryshiphales from vegetable crops in Italy.</title>
        <authorList>
            <person name="Chiapello M."/>
            <person name="Turina M."/>
        </authorList>
    </citation>
    <scope>NUCLEOTIDE SEQUENCE</scope>
    <source>
        <strain evidence="4">PM-A_DN30547</strain>
    </source>
</reference>
<keyword evidence="1" id="KW-0645">Protease</keyword>
<proteinExistence type="predicted"/>
<dbReference type="SUPFAM" id="SSF50494">
    <property type="entry name" value="Trypsin-like serine proteases"/>
    <property type="match status" value="1"/>
</dbReference>
<dbReference type="GO" id="GO:0008233">
    <property type="term" value="F:peptidase activity"/>
    <property type="evidence" value="ECO:0007669"/>
    <property type="project" value="UniProtKB-KW"/>
</dbReference>
<name>A0A7D6J3J0_9VIRU</name>
<evidence type="ECO:0000256" key="2">
    <source>
        <dbReference type="ARBA" id="ARBA00022801"/>
    </source>
</evidence>
<feature type="compositionally biased region" description="Low complexity" evidence="3">
    <location>
        <begin position="378"/>
        <end position="389"/>
    </location>
</feature>
<accession>A0A7D6J3J0</accession>
<feature type="compositionally biased region" description="Basic and acidic residues" evidence="3">
    <location>
        <begin position="364"/>
        <end position="374"/>
    </location>
</feature>
<dbReference type="EMBL" id="MN609861">
    <property type="protein sequence ID" value="QLL27741.1"/>
    <property type="molecule type" value="Genomic_RNA"/>
</dbReference>
<sequence length="445" mass="49101">MASFEEIRSRLLADPTIQGGIHMVQQARSKVDRGWWNNRTLVEKAVIVGGACYVGKQFYDRGWFRKGFDMARKKITGWDSDRKVIVSGDIRSSKSVLESKRSGSEERNFPIPNNQAVVGYERPDGFHAIGCAVRFKDSTVGKTVKCNLVAPLHVFMDFEKTGEKLYAKGRQTEIRIDEKEIHILDTDLGLITLTPADMATIGVSALNVIAVPDHGLFCQIVGPEKLGTTGLLTRSQFLYGRVVYNATTQPGYSGAAYCSTNQLAAMHDTGGVVNGGYSASYVKSMITYHYGEYSESTPDFLEMHYKRGGGKLRWKNMPDPDYVNIVGSDGVYHTVQRTSMERAFGNNWSENATLEREDIGRLTYREDQESKDSGEALSSQRPGASSSSGRGQGELNPALRDVMTELAGFSGGRQKAIIRILNSARERTKGINGQESADEQTTTIA</sequence>
<feature type="region of interest" description="Disordered" evidence="3">
    <location>
        <begin position="364"/>
        <end position="395"/>
    </location>
</feature>
<evidence type="ECO:0000256" key="3">
    <source>
        <dbReference type="SAM" id="MobiDB-lite"/>
    </source>
</evidence>